<keyword evidence="3" id="KW-1185">Reference proteome</keyword>
<dbReference type="RefSeq" id="WP_105805339.1">
    <property type="nucleotide sequence ID" value="NZ_MWZD01000017.1"/>
</dbReference>
<dbReference type="Proteomes" id="UP000238650">
    <property type="component" value="Unassembled WGS sequence"/>
</dbReference>
<keyword evidence="1" id="KW-0175">Coiled coil</keyword>
<gene>
    <name evidence="2" type="ORF">B4915_08295</name>
</gene>
<dbReference type="EMBL" id="MWZD01000017">
    <property type="protein sequence ID" value="PRI10879.1"/>
    <property type="molecule type" value="Genomic_DNA"/>
</dbReference>
<sequence length="90" mass="9585">MSEIDYAALDAADRDQTPKSSPRVRAAVKSTAERVEEAAAALARLEAQLAEERELAVLRAAYAAQHGAEAKKSMKRTALIDALAESFGIA</sequence>
<dbReference type="AlphaFoldDB" id="A0A2S9QMR2"/>
<comment type="caution">
    <text evidence="2">The sequence shown here is derived from an EMBL/GenBank/DDBJ whole genome shotgun (WGS) entry which is preliminary data.</text>
</comment>
<proteinExistence type="predicted"/>
<accession>A0A2S9QMR2</accession>
<evidence type="ECO:0000256" key="1">
    <source>
        <dbReference type="SAM" id="Coils"/>
    </source>
</evidence>
<evidence type="ECO:0000313" key="3">
    <source>
        <dbReference type="Proteomes" id="UP000238650"/>
    </source>
</evidence>
<name>A0A2S9QMR2_9MICO</name>
<organism evidence="2 3">
    <name type="scientific">Leucobacter massiliensis</name>
    <dbReference type="NCBI Taxonomy" id="1686285"/>
    <lineage>
        <taxon>Bacteria</taxon>
        <taxon>Bacillati</taxon>
        <taxon>Actinomycetota</taxon>
        <taxon>Actinomycetes</taxon>
        <taxon>Micrococcales</taxon>
        <taxon>Microbacteriaceae</taxon>
        <taxon>Leucobacter</taxon>
    </lineage>
</organism>
<evidence type="ECO:0000313" key="2">
    <source>
        <dbReference type="EMBL" id="PRI10879.1"/>
    </source>
</evidence>
<protein>
    <submittedName>
        <fullName evidence="2">Uncharacterized protein</fullName>
    </submittedName>
</protein>
<feature type="coiled-coil region" evidence="1">
    <location>
        <begin position="28"/>
        <end position="55"/>
    </location>
</feature>
<reference evidence="2 3" key="1">
    <citation type="journal article" date="2017" name="New Microbes New Infect">
        <title>Genome sequence of 'Leucobacter massiliensis' sp. nov. isolated from human pharynx after travel to the 2014 Hajj.</title>
        <authorList>
            <person name="Leangapichart T."/>
            <person name="Gautret P."/>
            <person name="Nguyen T.T."/>
            <person name="Armstrong N."/>
            <person name="Rolain J.M."/>
        </authorList>
    </citation>
    <scope>NUCLEOTIDE SEQUENCE [LARGE SCALE GENOMIC DNA]</scope>
    <source>
        <strain evidence="2 3">122RC15</strain>
    </source>
</reference>